<proteinExistence type="predicted"/>
<dbReference type="Pfam" id="PF00814">
    <property type="entry name" value="TsaD"/>
    <property type="match status" value="1"/>
</dbReference>
<dbReference type="InterPro" id="IPR043129">
    <property type="entry name" value="ATPase_NBD"/>
</dbReference>
<name>A0A2J6WF57_9BACT</name>
<dbReference type="Proteomes" id="UP000237040">
    <property type="component" value="Unassembled WGS sequence"/>
</dbReference>
<feature type="domain" description="Gcp-like" evidence="1">
    <location>
        <begin position="38"/>
        <end position="131"/>
    </location>
</feature>
<evidence type="ECO:0000259" key="1">
    <source>
        <dbReference type="Pfam" id="PF00814"/>
    </source>
</evidence>
<reference evidence="2 3" key="1">
    <citation type="submission" date="2018-01" db="EMBL/GenBank/DDBJ databases">
        <title>Metagenomic assembled genomes from two thermal pools in the Uzon Caldera, Kamchatka, Russia.</title>
        <authorList>
            <person name="Wilkins L."/>
            <person name="Ettinger C."/>
        </authorList>
    </citation>
    <scope>NUCLEOTIDE SEQUENCE [LARGE SCALE GENOMIC DNA]</scope>
    <source>
        <strain evidence="2">ZAV-07</strain>
    </source>
</reference>
<accession>A0A2J6WF57</accession>
<dbReference type="InterPro" id="IPR022496">
    <property type="entry name" value="T6A_TsaB"/>
</dbReference>
<dbReference type="AlphaFoldDB" id="A0A2J6WF57"/>
<dbReference type="EMBL" id="PNIL01000027">
    <property type="protein sequence ID" value="PMP68151.1"/>
    <property type="molecule type" value="Genomic_DNA"/>
</dbReference>
<dbReference type="Gene3D" id="3.30.420.40">
    <property type="match status" value="1"/>
</dbReference>
<evidence type="ECO:0000313" key="3">
    <source>
        <dbReference type="Proteomes" id="UP000237040"/>
    </source>
</evidence>
<dbReference type="Gene3D" id="3.30.420.200">
    <property type="match status" value="1"/>
</dbReference>
<comment type="caution">
    <text evidence="2">The sequence shown here is derived from an EMBL/GenBank/DDBJ whole genome shotgun (WGS) entry which is preliminary data.</text>
</comment>
<dbReference type="NCBIfam" id="TIGR03725">
    <property type="entry name" value="T6A_YeaZ"/>
    <property type="match status" value="1"/>
</dbReference>
<dbReference type="GO" id="GO:0016740">
    <property type="term" value="F:transferase activity"/>
    <property type="evidence" value="ECO:0007669"/>
    <property type="project" value="UniProtKB-KW"/>
</dbReference>
<gene>
    <name evidence="2" type="primary">tsaB</name>
    <name evidence="2" type="ORF">C0189_01860</name>
</gene>
<sequence>MNYLFLSQAFYPTISLLGNDEKILYSVIQYPNDESPNNLLYITKTMFDILKFEKRDLTHILVVNGPGSFTGTRIGVVDAKILSFALNIPLIPVNSLELISRHVGNLKIKAVLSAGRNEFFVAEFENGARSSPDEIKTISELQNLESDLIVSFEDLSYANLKNFKKIFVDPEVIHSLALLKISRGEQIGDPLSLKPIYLRAEDKLFKKMR</sequence>
<dbReference type="SUPFAM" id="SSF53067">
    <property type="entry name" value="Actin-like ATPase domain"/>
    <property type="match status" value="1"/>
</dbReference>
<protein>
    <submittedName>
        <fullName evidence="2">tRNA (Adenosine(37)-N6)-threonylcarbamoyltransferase complex dimerization subunit type 1 TsaB</fullName>
    </submittedName>
</protein>
<dbReference type="GO" id="GO:0002949">
    <property type="term" value="P:tRNA threonylcarbamoyladenosine modification"/>
    <property type="evidence" value="ECO:0007669"/>
    <property type="project" value="InterPro"/>
</dbReference>
<keyword evidence="2" id="KW-0808">Transferase</keyword>
<dbReference type="InterPro" id="IPR000905">
    <property type="entry name" value="Gcp-like_dom"/>
</dbReference>
<evidence type="ECO:0000313" key="2">
    <source>
        <dbReference type="EMBL" id="PMP68151.1"/>
    </source>
</evidence>
<organism evidence="2 3">
    <name type="scientific">Caldisericum exile</name>
    <dbReference type="NCBI Taxonomy" id="693075"/>
    <lineage>
        <taxon>Bacteria</taxon>
        <taxon>Pseudomonadati</taxon>
        <taxon>Caldisericota/Cryosericota group</taxon>
        <taxon>Caldisericota</taxon>
        <taxon>Caldisericia</taxon>
        <taxon>Caldisericales</taxon>
        <taxon>Caldisericaceae</taxon>
        <taxon>Caldisericum</taxon>
    </lineage>
</organism>
<dbReference type="RefSeq" id="WP_416085433.1">
    <property type="nucleotide sequence ID" value="NZ_JBNATC010000003.1"/>
</dbReference>